<gene>
    <name evidence="1" type="ORF">SDC9_198278</name>
</gene>
<name>A0A645II31_9ZZZZ</name>
<dbReference type="SUPFAM" id="SSF53187">
    <property type="entry name" value="Zn-dependent exopeptidases"/>
    <property type="match status" value="1"/>
</dbReference>
<dbReference type="InterPro" id="IPR002933">
    <property type="entry name" value="Peptidase_M20"/>
</dbReference>
<protein>
    <submittedName>
        <fullName evidence="1">Uncharacterized protein</fullName>
    </submittedName>
</protein>
<sequence length="151" mass="16529">MATLVGAQIGQRAFGSAAGRAEVWLTLRAWLDEDLERLTGALERSALELAGQDGLEFETCFSEVFPATVNHPEAQHRLEAACRRAGLFCVEAPEPFRWSEDFGHYGAHAPSAMAGIGAGERWPQLHTERYTFNDRALPAALDYLAALAREG</sequence>
<dbReference type="Gene3D" id="3.30.70.360">
    <property type="match status" value="1"/>
</dbReference>
<dbReference type="Gene3D" id="3.40.630.10">
    <property type="entry name" value="Zn peptidases"/>
    <property type="match status" value="1"/>
</dbReference>
<comment type="caution">
    <text evidence="1">The sequence shown here is derived from an EMBL/GenBank/DDBJ whole genome shotgun (WGS) entry which is preliminary data.</text>
</comment>
<dbReference type="AlphaFoldDB" id="A0A645II31"/>
<proteinExistence type="predicted"/>
<organism evidence="1">
    <name type="scientific">bioreactor metagenome</name>
    <dbReference type="NCBI Taxonomy" id="1076179"/>
    <lineage>
        <taxon>unclassified sequences</taxon>
        <taxon>metagenomes</taxon>
        <taxon>ecological metagenomes</taxon>
    </lineage>
</organism>
<reference evidence="1" key="1">
    <citation type="submission" date="2019-08" db="EMBL/GenBank/DDBJ databases">
        <authorList>
            <person name="Kucharzyk K."/>
            <person name="Murdoch R.W."/>
            <person name="Higgins S."/>
            <person name="Loffler F."/>
        </authorList>
    </citation>
    <scope>NUCLEOTIDE SEQUENCE</scope>
</reference>
<evidence type="ECO:0000313" key="1">
    <source>
        <dbReference type="EMBL" id="MPN50646.1"/>
    </source>
</evidence>
<accession>A0A645II31</accession>
<dbReference type="EMBL" id="VSSQ01115019">
    <property type="protein sequence ID" value="MPN50646.1"/>
    <property type="molecule type" value="Genomic_DNA"/>
</dbReference>
<dbReference type="GO" id="GO:0016787">
    <property type="term" value="F:hydrolase activity"/>
    <property type="evidence" value="ECO:0007669"/>
    <property type="project" value="InterPro"/>
</dbReference>
<dbReference type="Pfam" id="PF01546">
    <property type="entry name" value="Peptidase_M20"/>
    <property type="match status" value="1"/>
</dbReference>